<accession>A0A2S5DRH9</accession>
<dbReference type="AlphaFoldDB" id="A0A2S5DRH9"/>
<evidence type="ECO:0000313" key="1">
    <source>
        <dbReference type="EMBL" id="POZ81696.1"/>
    </source>
</evidence>
<gene>
    <name evidence="1" type="ORF">C3743_15375</name>
</gene>
<name>A0A2S5DRH9_9BURK</name>
<reference evidence="1 2" key="1">
    <citation type="submission" date="2018-01" db="EMBL/GenBank/DDBJ databases">
        <title>Successful Treatment of Persistent Burkholderia cepacia Bacteremia with Ceftazidime-Avibactam.</title>
        <authorList>
            <person name="Tamma P."/>
            <person name="Fan Y."/>
            <person name="Bergman Y."/>
            <person name="Sick-Samuels A."/>
            <person name="Hsu A."/>
            <person name="Timp W."/>
            <person name="Simner P."/>
        </authorList>
    </citation>
    <scope>NUCLEOTIDE SEQUENCE [LARGE SCALE GENOMIC DNA]</scope>
    <source>
        <strain evidence="1 2">170816</strain>
    </source>
</reference>
<sequence length="136" mass="15030">MDMKFAVALDQPAQERDFAVAAGDDFRVLLDVYQTDSEDSVDPVDLTGYTLTFKVAECAYPPLAIAAPGEPESAFVFVPDSTKDACGRLPYRIYMDDATGKRTTLAHGVMVVHNDRRCGWPDGNDYGWRYGQGWPA</sequence>
<comment type="caution">
    <text evidence="1">The sequence shown here is derived from an EMBL/GenBank/DDBJ whole genome shotgun (WGS) entry which is preliminary data.</text>
</comment>
<organism evidence="1 2">
    <name type="scientific">Burkholderia contaminans</name>
    <dbReference type="NCBI Taxonomy" id="488447"/>
    <lineage>
        <taxon>Bacteria</taxon>
        <taxon>Pseudomonadati</taxon>
        <taxon>Pseudomonadota</taxon>
        <taxon>Betaproteobacteria</taxon>
        <taxon>Burkholderiales</taxon>
        <taxon>Burkholderiaceae</taxon>
        <taxon>Burkholderia</taxon>
        <taxon>Burkholderia cepacia complex</taxon>
    </lineage>
</organism>
<dbReference type="RefSeq" id="WP_089460809.1">
    <property type="nucleotide sequence ID" value="NZ_CM009575.1"/>
</dbReference>
<evidence type="ECO:0000313" key="2">
    <source>
        <dbReference type="Proteomes" id="UP000238655"/>
    </source>
</evidence>
<protein>
    <submittedName>
        <fullName evidence="1">Uncharacterized protein</fullName>
    </submittedName>
</protein>
<dbReference type="EMBL" id="PQVP01000002">
    <property type="protein sequence ID" value="POZ81696.1"/>
    <property type="molecule type" value="Genomic_DNA"/>
</dbReference>
<proteinExistence type="predicted"/>
<dbReference type="Proteomes" id="UP000238655">
    <property type="component" value="Chromosome 1"/>
</dbReference>